<comment type="caution">
    <text evidence="1">The sequence shown here is derived from an EMBL/GenBank/DDBJ whole genome shotgun (WGS) entry which is preliminary data.</text>
</comment>
<dbReference type="EMBL" id="BSXS01010974">
    <property type="protein sequence ID" value="GME99396.1"/>
    <property type="molecule type" value="Genomic_DNA"/>
</dbReference>
<name>A0ACB5U0Z1_AMBMO</name>
<gene>
    <name evidence="1" type="ORF">Amon02_001070500</name>
</gene>
<evidence type="ECO:0000313" key="2">
    <source>
        <dbReference type="Proteomes" id="UP001165064"/>
    </source>
</evidence>
<sequence>MIPKAVMLKLIIQSKNEIQKVLLEKLYNNKDLENLVKENEMTTVRRRECKKMVEVLKHAVAIVATV</sequence>
<organism evidence="1 2">
    <name type="scientific">Ambrosiozyma monospora</name>
    <name type="common">Yeast</name>
    <name type="synonym">Endomycopsis monosporus</name>
    <dbReference type="NCBI Taxonomy" id="43982"/>
    <lineage>
        <taxon>Eukaryota</taxon>
        <taxon>Fungi</taxon>
        <taxon>Dikarya</taxon>
        <taxon>Ascomycota</taxon>
        <taxon>Saccharomycotina</taxon>
        <taxon>Pichiomycetes</taxon>
        <taxon>Pichiales</taxon>
        <taxon>Pichiaceae</taxon>
        <taxon>Ambrosiozyma</taxon>
    </lineage>
</organism>
<accession>A0ACB5U0Z1</accession>
<evidence type="ECO:0000313" key="1">
    <source>
        <dbReference type="EMBL" id="GME99396.1"/>
    </source>
</evidence>
<proteinExistence type="predicted"/>
<reference evidence="1" key="1">
    <citation type="submission" date="2023-04" db="EMBL/GenBank/DDBJ databases">
        <title>Ambrosiozyma monospora NBRC 10751.</title>
        <authorList>
            <person name="Ichikawa N."/>
            <person name="Sato H."/>
            <person name="Tonouchi N."/>
        </authorList>
    </citation>
    <scope>NUCLEOTIDE SEQUENCE</scope>
    <source>
        <strain evidence="1">NBRC 10751</strain>
    </source>
</reference>
<dbReference type="Proteomes" id="UP001165064">
    <property type="component" value="Unassembled WGS sequence"/>
</dbReference>
<keyword evidence="2" id="KW-1185">Reference proteome</keyword>
<protein>
    <submittedName>
        <fullName evidence="1">Unnamed protein product</fullName>
    </submittedName>
</protein>